<proteinExistence type="predicted"/>
<evidence type="ECO:0000256" key="1">
    <source>
        <dbReference type="ARBA" id="ARBA00012468"/>
    </source>
</evidence>
<feature type="chain" id="PRO_5045615544" description="glutathione gamma-glutamylcysteinyltransferase" evidence="3">
    <location>
        <begin position="25"/>
        <end position="253"/>
    </location>
</feature>
<evidence type="ECO:0000256" key="3">
    <source>
        <dbReference type="SAM" id="SignalP"/>
    </source>
</evidence>
<feature type="domain" description="Peptidase C83" evidence="4">
    <location>
        <begin position="1"/>
        <end position="253"/>
    </location>
</feature>
<dbReference type="InterPro" id="IPR007719">
    <property type="entry name" value="PCS_N"/>
</dbReference>
<dbReference type="Proteomes" id="UP001597353">
    <property type="component" value="Unassembled WGS sequence"/>
</dbReference>
<comment type="caution">
    <text evidence="5">The sequence shown here is derived from an EMBL/GenBank/DDBJ whole genome shotgun (WGS) entry which is preliminary data.</text>
</comment>
<accession>A0ABW4S9T1</accession>
<dbReference type="EC" id="2.3.2.15" evidence="1"/>
<dbReference type="InterPro" id="IPR038156">
    <property type="entry name" value="PCS_N_sf"/>
</dbReference>
<evidence type="ECO:0000313" key="6">
    <source>
        <dbReference type="Proteomes" id="UP001597353"/>
    </source>
</evidence>
<keyword evidence="3" id="KW-0732">Signal</keyword>
<dbReference type="InterPro" id="IPR038765">
    <property type="entry name" value="Papain-like_cys_pep_sf"/>
</dbReference>
<evidence type="ECO:0000313" key="5">
    <source>
        <dbReference type="EMBL" id="MFD1914386.1"/>
    </source>
</evidence>
<sequence length="253" mass="26653">MMQRVTSRRMTIAAAIVAASGAGAEEGLPKLGPEAVPVTAETTYLRLAPAEDFWAFSPFVVPQITSSACSVAAVTAAINGLRGLPEGAETPILTQSALLEAVNNPAWTEAVAEDGDGVSFAQLLAYTSESLAATGMTGYSVTALRPTGGAPEDDLATLHALLETNEKSARDAVLVYFNQGVVTGDWDGPHVALIGAYDLISERVLILEVDQEWYIPYWTSTETLLAAMLRPAPEEHGPLAGERGGLVHIHPVE</sequence>
<dbReference type="Gene3D" id="3.90.70.30">
    <property type="entry name" value="Phytochelatin synthase, N-terminal domain"/>
    <property type="match status" value="1"/>
</dbReference>
<dbReference type="EMBL" id="JBHUGH010000037">
    <property type="protein sequence ID" value="MFD1914386.1"/>
    <property type="molecule type" value="Genomic_DNA"/>
</dbReference>
<name>A0ABW4S9T1_9RHOB</name>
<dbReference type="SUPFAM" id="SSF54001">
    <property type="entry name" value="Cysteine proteinases"/>
    <property type="match status" value="1"/>
</dbReference>
<feature type="signal peptide" evidence="3">
    <location>
        <begin position="1"/>
        <end position="24"/>
    </location>
</feature>
<protein>
    <recommendedName>
        <fullName evidence="1">glutathione gamma-glutamylcysteinyltransferase</fullName>
        <ecNumber evidence="1">2.3.2.15</ecNumber>
    </recommendedName>
</protein>
<dbReference type="Pfam" id="PF05023">
    <property type="entry name" value="Phytochelatin"/>
    <property type="match status" value="1"/>
</dbReference>
<reference evidence="6" key="1">
    <citation type="journal article" date="2019" name="Int. J. Syst. Evol. Microbiol.">
        <title>The Global Catalogue of Microorganisms (GCM) 10K type strain sequencing project: providing services to taxonomists for standard genome sequencing and annotation.</title>
        <authorList>
            <consortium name="The Broad Institute Genomics Platform"/>
            <consortium name="The Broad Institute Genome Sequencing Center for Infectious Disease"/>
            <person name="Wu L."/>
            <person name="Ma J."/>
        </authorList>
    </citation>
    <scope>NUCLEOTIDE SEQUENCE [LARGE SCALE GENOMIC DNA]</scope>
    <source>
        <strain evidence="6">CGMCC 4.7242</strain>
    </source>
</reference>
<keyword evidence="2" id="KW-0104">Cadmium</keyword>
<keyword evidence="6" id="KW-1185">Reference proteome</keyword>
<dbReference type="RefSeq" id="WP_390265708.1">
    <property type="nucleotide sequence ID" value="NZ_JBHUGH010000037.1"/>
</dbReference>
<evidence type="ECO:0000259" key="4">
    <source>
        <dbReference type="PROSITE" id="PS51443"/>
    </source>
</evidence>
<organism evidence="5 6">
    <name type="scientific">Halodurantibacterium flavum</name>
    <dbReference type="NCBI Taxonomy" id="1382802"/>
    <lineage>
        <taxon>Bacteria</taxon>
        <taxon>Pseudomonadati</taxon>
        <taxon>Pseudomonadota</taxon>
        <taxon>Alphaproteobacteria</taxon>
        <taxon>Rhodobacterales</taxon>
        <taxon>Paracoccaceae</taxon>
        <taxon>Halodurantibacterium</taxon>
    </lineage>
</organism>
<evidence type="ECO:0000256" key="2">
    <source>
        <dbReference type="ARBA" id="ARBA00022539"/>
    </source>
</evidence>
<dbReference type="PROSITE" id="PS51443">
    <property type="entry name" value="PCS"/>
    <property type="match status" value="1"/>
</dbReference>
<gene>
    <name evidence="5" type="ORF">ACFSGJ_19460</name>
</gene>